<evidence type="ECO:0000256" key="4">
    <source>
        <dbReference type="ARBA" id="ARBA00022741"/>
    </source>
</evidence>
<sequence length="414" mass="47120">MGDICVDSLRSERSLQDTSRKKAENSSYYKMNILLEKLPILGEIFELHYKIGEGTFSSVYLASSKYCNDKGLKDQFAVKHLIPTCHPSRIVRELKCLQEIGGVDNVAGVVMCLRMNDCITFVMPYQPHDRFSTYVADMTVIETQMYIKQLLIALRRVHKFGVIHRDVKPSNFLYSRKEKRFLLVDFGLAQKVGEWSTENGENVVSNITFMHTQQGKKAADKLFARPMSSPLLNYGKCNCDGKPQICHKCLTRKAQSAPRAGTPGFRPPEVLLKYPHQTTAVDMWAVGVIMLCILSRTYPFFRSPDDVTALAEMITLFGSEEIKNLANKLGMTIFILFLKLGRNIVCSEIRKPLDLKKLCEQLSERKGCKRLFPDSAYSLMIRLLDLDPSSRITAEQALQHPFIINDFNNIAQFH</sequence>
<dbReference type="GO" id="GO:0044773">
    <property type="term" value="P:mitotic DNA damage checkpoint signaling"/>
    <property type="evidence" value="ECO:0007669"/>
    <property type="project" value="TreeGrafter"/>
</dbReference>
<evidence type="ECO:0000256" key="6">
    <source>
        <dbReference type="ARBA" id="ARBA00022840"/>
    </source>
</evidence>
<keyword evidence="6 7" id="KW-0067">ATP-binding</keyword>
<dbReference type="GO" id="GO:0004674">
    <property type="term" value="F:protein serine/threonine kinase activity"/>
    <property type="evidence" value="ECO:0007669"/>
    <property type="project" value="UniProtKB-KW"/>
</dbReference>
<dbReference type="GO" id="GO:0005634">
    <property type="term" value="C:nucleus"/>
    <property type="evidence" value="ECO:0007669"/>
    <property type="project" value="TreeGrafter"/>
</dbReference>
<dbReference type="PANTHER" id="PTHR44167">
    <property type="entry name" value="OVARIAN-SPECIFIC SERINE/THREONINE-PROTEIN KINASE LOK-RELATED"/>
    <property type="match status" value="1"/>
</dbReference>
<evidence type="ECO:0000256" key="5">
    <source>
        <dbReference type="ARBA" id="ARBA00022777"/>
    </source>
</evidence>
<evidence type="ECO:0000256" key="8">
    <source>
        <dbReference type="RuleBase" id="RU000304"/>
    </source>
</evidence>
<dbReference type="Gene3D" id="3.30.200.20">
    <property type="entry name" value="Phosphorylase Kinase, domain 1"/>
    <property type="match status" value="1"/>
</dbReference>
<dbReference type="GO" id="GO:0005524">
    <property type="term" value="F:ATP binding"/>
    <property type="evidence" value="ECO:0007669"/>
    <property type="project" value="UniProtKB-UniRule"/>
</dbReference>
<dbReference type="InterPro" id="IPR008271">
    <property type="entry name" value="Ser/Thr_kinase_AS"/>
</dbReference>
<keyword evidence="4 7" id="KW-0547">Nucleotide-binding</keyword>
<gene>
    <name evidence="10" type="ORF">O3M35_003520</name>
</gene>
<dbReference type="PROSITE" id="PS00107">
    <property type="entry name" value="PROTEIN_KINASE_ATP"/>
    <property type="match status" value="1"/>
</dbReference>
<evidence type="ECO:0000256" key="7">
    <source>
        <dbReference type="PROSITE-ProRule" id="PRU10141"/>
    </source>
</evidence>
<organism evidence="10 11">
    <name type="scientific">Rhynocoris fuscipes</name>
    <dbReference type="NCBI Taxonomy" id="488301"/>
    <lineage>
        <taxon>Eukaryota</taxon>
        <taxon>Metazoa</taxon>
        <taxon>Ecdysozoa</taxon>
        <taxon>Arthropoda</taxon>
        <taxon>Hexapoda</taxon>
        <taxon>Insecta</taxon>
        <taxon>Pterygota</taxon>
        <taxon>Neoptera</taxon>
        <taxon>Paraneoptera</taxon>
        <taxon>Hemiptera</taxon>
        <taxon>Heteroptera</taxon>
        <taxon>Panheteroptera</taxon>
        <taxon>Cimicomorpha</taxon>
        <taxon>Reduviidae</taxon>
        <taxon>Harpactorinae</taxon>
        <taxon>Harpactorini</taxon>
        <taxon>Rhynocoris</taxon>
    </lineage>
</organism>
<dbReference type="InterPro" id="IPR017441">
    <property type="entry name" value="Protein_kinase_ATP_BS"/>
</dbReference>
<keyword evidence="5" id="KW-0418">Kinase</keyword>
<dbReference type="PROSITE" id="PS00108">
    <property type="entry name" value="PROTEIN_KINASE_ST"/>
    <property type="match status" value="1"/>
</dbReference>
<name>A0AAW1CJ66_9HEMI</name>
<dbReference type="PANTHER" id="PTHR44167:SF23">
    <property type="entry name" value="CDC7 KINASE, ISOFORM A-RELATED"/>
    <property type="match status" value="1"/>
</dbReference>
<comment type="caution">
    <text evidence="10">The sequence shown here is derived from an EMBL/GenBank/DDBJ whole genome shotgun (WGS) entry which is preliminary data.</text>
</comment>
<proteinExistence type="inferred from homology"/>
<dbReference type="PROSITE" id="PS50011">
    <property type="entry name" value="PROTEIN_KINASE_DOM"/>
    <property type="match status" value="1"/>
</dbReference>
<dbReference type="EC" id="2.7.11.1" evidence="1"/>
<keyword evidence="2 8" id="KW-0723">Serine/threonine-protein kinase</keyword>
<dbReference type="InterPro" id="IPR000719">
    <property type="entry name" value="Prot_kinase_dom"/>
</dbReference>
<dbReference type="SMART" id="SM00220">
    <property type="entry name" value="S_TKc"/>
    <property type="match status" value="1"/>
</dbReference>
<dbReference type="Proteomes" id="UP001461498">
    <property type="component" value="Unassembled WGS sequence"/>
</dbReference>
<reference evidence="10 11" key="1">
    <citation type="submission" date="2022-12" db="EMBL/GenBank/DDBJ databases">
        <title>Chromosome-level genome assembly of true bugs.</title>
        <authorList>
            <person name="Ma L."/>
            <person name="Li H."/>
        </authorList>
    </citation>
    <scope>NUCLEOTIDE SEQUENCE [LARGE SCALE GENOMIC DNA]</scope>
    <source>
        <strain evidence="10">Lab_2022b</strain>
    </source>
</reference>
<protein>
    <recommendedName>
        <fullName evidence="1">non-specific serine/threonine protein kinase</fullName>
        <ecNumber evidence="1">2.7.11.1</ecNumber>
    </recommendedName>
</protein>
<evidence type="ECO:0000313" key="11">
    <source>
        <dbReference type="Proteomes" id="UP001461498"/>
    </source>
</evidence>
<evidence type="ECO:0000313" key="10">
    <source>
        <dbReference type="EMBL" id="KAK9498996.1"/>
    </source>
</evidence>
<evidence type="ECO:0000259" key="9">
    <source>
        <dbReference type="PROSITE" id="PS50011"/>
    </source>
</evidence>
<keyword evidence="3" id="KW-0808">Transferase</keyword>
<feature type="domain" description="Protein kinase" evidence="9">
    <location>
        <begin position="45"/>
        <end position="403"/>
    </location>
</feature>
<comment type="similarity">
    <text evidence="8">Belongs to the protein kinase superfamily.</text>
</comment>
<dbReference type="EMBL" id="JAPXFL010000012">
    <property type="protein sequence ID" value="KAK9498996.1"/>
    <property type="molecule type" value="Genomic_DNA"/>
</dbReference>
<evidence type="ECO:0000256" key="3">
    <source>
        <dbReference type="ARBA" id="ARBA00022679"/>
    </source>
</evidence>
<dbReference type="SUPFAM" id="SSF56112">
    <property type="entry name" value="Protein kinase-like (PK-like)"/>
    <property type="match status" value="1"/>
</dbReference>
<evidence type="ECO:0000256" key="2">
    <source>
        <dbReference type="ARBA" id="ARBA00022527"/>
    </source>
</evidence>
<feature type="binding site" evidence="7">
    <location>
        <position position="79"/>
    </location>
    <ligand>
        <name>ATP</name>
        <dbReference type="ChEBI" id="CHEBI:30616"/>
    </ligand>
</feature>
<dbReference type="Gene3D" id="1.10.510.10">
    <property type="entry name" value="Transferase(Phosphotransferase) domain 1"/>
    <property type="match status" value="1"/>
</dbReference>
<evidence type="ECO:0000256" key="1">
    <source>
        <dbReference type="ARBA" id="ARBA00012513"/>
    </source>
</evidence>
<dbReference type="AlphaFoldDB" id="A0AAW1CJ66"/>
<dbReference type="CDD" id="cd14019">
    <property type="entry name" value="STKc_Cdc7"/>
    <property type="match status" value="1"/>
</dbReference>
<dbReference type="Pfam" id="PF00069">
    <property type="entry name" value="Pkinase"/>
    <property type="match status" value="2"/>
</dbReference>
<dbReference type="InterPro" id="IPR011009">
    <property type="entry name" value="Kinase-like_dom_sf"/>
</dbReference>
<accession>A0AAW1CJ66</accession>
<keyword evidence="11" id="KW-1185">Reference proteome</keyword>